<feature type="compositionally biased region" description="Low complexity" evidence="1">
    <location>
        <begin position="40"/>
        <end position="51"/>
    </location>
</feature>
<dbReference type="KEGG" id="amuc:Pan181_41540"/>
<dbReference type="Proteomes" id="UP000315750">
    <property type="component" value="Chromosome"/>
</dbReference>
<feature type="region of interest" description="Disordered" evidence="1">
    <location>
        <begin position="1"/>
        <end position="67"/>
    </location>
</feature>
<proteinExistence type="predicted"/>
<keyword evidence="3" id="KW-1185">Reference proteome</keyword>
<dbReference type="RefSeq" id="WP_145249385.1">
    <property type="nucleotide sequence ID" value="NZ_CP036278.1"/>
</dbReference>
<evidence type="ECO:0000313" key="2">
    <source>
        <dbReference type="EMBL" id="QDU57931.1"/>
    </source>
</evidence>
<gene>
    <name evidence="2" type="ORF">Pan181_41540</name>
</gene>
<sequence length="90" mass="9351">MYDKAAKASYDANVGRPKKGEEKSPEKLPGISRDARDAAGKTVGVSGKSGSEIGGKKGPATLPGQIASEHQESTLELSGEVRKIMNAKPV</sequence>
<protein>
    <submittedName>
        <fullName evidence="2">Uncharacterized protein</fullName>
    </submittedName>
</protein>
<organism evidence="2 3">
    <name type="scientific">Aeoliella mucimassa</name>
    <dbReference type="NCBI Taxonomy" id="2527972"/>
    <lineage>
        <taxon>Bacteria</taxon>
        <taxon>Pseudomonadati</taxon>
        <taxon>Planctomycetota</taxon>
        <taxon>Planctomycetia</taxon>
        <taxon>Pirellulales</taxon>
        <taxon>Lacipirellulaceae</taxon>
        <taxon>Aeoliella</taxon>
    </lineage>
</organism>
<name>A0A518AT86_9BACT</name>
<evidence type="ECO:0000313" key="3">
    <source>
        <dbReference type="Proteomes" id="UP000315750"/>
    </source>
</evidence>
<reference evidence="2 3" key="1">
    <citation type="submission" date="2019-02" db="EMBL/GenBank/DDBJ databases">
        <title>Deep-cultivation of Planctomycetes and their phenomic and genomic characterization uncovers novel biology.</title>
        <authorList>
            <person name="Wiegand S."/>
            <person name="Jogler M."/>
            <person name="Boedeker C."/>
            <person name="Pinto D."/>
            <person name="Vollmers J."/>
            <person name="Rivas-Marin E."/>
            <person name="Kohn T."/>
            <person name="Peeters S.H."/>
            <person name="Heuer A."/>
            <person name="Rast P."/>
            <person name="Oberbeckmann S."/>
            <person name="Bunk B."/>
            <person name="Jeske O."/>
            <person name="Meyerdierks A."/>
            <person name="Storesund J.E."/>
            <person name="Kallscheuer N."/>
            <person name="Luecker S."/>
            <person name="Lage O.M."/>
            <person name="Pohl T."/>
            <person name="Merkel B.J."/>
            <person name="Hornburger P."/>
            <person name="Mueller R.-W."/>
            <person name="Bruemmer F."/>
            <person name="Labrenz M."/>
            <person name="Spormann A.M."/>
            <person name="Op den Camp H."/>
            <person name="Overmann J."/>
            <person name="Amann R."/>
            <person name="Jetten M.S.M."/>
            <person name="Mascher T."/>
            <person name="Medema M.H."/>
            <person name="Devos D.P."/>
            <person name="Kaster A.-K."/>
            <person name="Ovreas L."/>
            <person name="Rohde M."/>
            <person name="Galperin M.Y."/>
            <person name="Jogler C."/>
        </authorList>
    </citation>
    <scope>NUCLEOTIDE SEQUENCE [LARGE SCALE GENOMIC DNA]</scope>
    <source>
        <strain evidence="2 3">Pan181</strain>
    </source>
</reference>
<dbReference type="EMBL" id="CP036278">
    <property type="protein sequence ID" value="QDU57931.1"/>
    <property type="molecule type" value="Genomic_DNA"/>
</dbReference>
<evidence type="ECO:0000256" key="1">
    <source>
        <dbReference type="SAM" id="MobiDB-lite"/>
    </source>
</evidence>
<accession>A0A518AT86</accession>
<dbReference type="AlphaFoldDB" id="A0A518AT86"/>